<dbReference type="Proteomes" id="UP000149121">
    <property type="component" value="Segment"/>
</dbReference>
<organism evidence="1 2">
    <name type="scientific">Lymphocystis disease virus 3</name>
    <dbReference type="NCBI Taxonomy" id="2560566"/>
    <lineage>
        <taxon>Viruses</taxon>
        <taxon>Varidnaviria</taxon>
        <taxon>Bamfordvirae</taxon>
        <taxon>Nucleocytoviricota</taxon>
        <taxon>Megaviricetes</taxon>
        <taxon>Pimascovirales</taxon>
        <taxon>Pimascovirales incertae sedis</taxon>
        <taxon>Iridoviridae</taxon>
        <taxon>Alphairidovirinae</taxon>
        <taxon>Lymphocystivirus</taxon>
        <taxon>Lymphocystivirus sparus1</taxon>
    </lineage>
</organism>
<name>A0A1B2RVS1_9VIRU</name>
<keyword evidence="2" id="KW-1185">Reference proteome</keyword>
<accession>A0A1B2RVS1</accession>
<reference evidence="1 2" key="1">
    <citation type="journal article" date="2016" name="J. Virol.">
        <title>Concurrence of Iridovirus, Polyomavirus, and a Unique Member of a New Group of Fish Papillomaviruses in Lymphocystis Disease-Affected Gilthead Sea Bream.</title>
        <authorList>
            <person name="Lopez-Bueno A."/>
            <person name="Mavian C."/>
            <person name="Labella A.M."/>
            <person name="Castro D."/>
            <person name="Borrego J.J."/>
            <person name="Alcami A."/>
            <person name="Alejo A."/>
        </authorList>
    </citation>
    <scope>NUCLEOTIDE SEQUENCE [LARGE SCALE GENOMIC DNA]</scope>
    <source>
        <strain evidence="1">SA9</strain>
    </source>
</reference>
<dbReference type="EMBL" id="KX643370">
    <property type="protein sequence ID" value="AOC55090.1"/>
    <property type="molecule type" value="Genomic_DNA"/>
</dbReference>
<proteinExistence type="predicted"/>
<sequence>MLTKDSGIVNRFIVCRINENSIMERIKQLARRFDRAEALSDRHKFNLYLEMYYETLLRSFAVTAFKKFLKTADRAYEDLLISEGVELEKLTLFNDPQSTHRLVNICVRYVKIWKAQGLGLKPIPYKFFKHPLIYKVLNSQIEGIDGCLLTSIFIEFCLKNKWDPYTYLIDVLSEEPDSCLTGRFVRITTALLPIAEKTPKTMYEYEKAKLFHFLNSRTDSIDVINSVNAILNDEKIRPKKYLKAILNEYTGVKWIYRKGKWSPQLF</sequence>
<evidence type="ECO:0000313" key="1">
    <source>
        <dbReference type="EMBL" id="AOC55090.1"/>
    </source>
</evidence>
<gene>
    <name evidence="1" type="ORF">LCDVSa006L</name>
</gene>
<dbReference type="OrthoDB" id="14728at10239"/>
<dbReference type="KEGG" id="vg:30902582"/>
<protein>
    <submittedName>
        <fullName evidence="1">Uncharacterized protein</fullName>
    </submittedName>
</protein>
<evidence type="ECO:0000313" key="2">
    <source>
        <dbReference type="Proteomes" id="UP000149121"/>
    </source>
</evidence>